<dbReference type="GO" id="GO:0017004">
    <property type="term" value="P:cytochrome complex assembly"/>
    <property type="evidence" value="ECO:0007669"/>
    <property type="project" value="UniProtKB-KW"/>
</dbReference>
<dbReference type="AlphaFoldDB" id="A0AA41Q1L0"/>
<comment type="caution">
    <text evidence="8">The sequence shown here is derived from an EMBL/GenBank/DDBJ whole genome shotgun (WGS) entry which is preliminary data.</text>
</comment>
<dbReference type="InterPro" id="IPR017562">
    <property type="entry name" value="Cyt_c_biogenesis_CcsA"/>
</dbReference>
<dbReference type="PANTHER" id="PTHR30071:SF1">
    <property type="entry name" value="CYTOCHROME B_B6 PROTEIN-RELATED"/>
    <property type="match status" value="1"/>
</dbReference>
<keyword evidence="4 6" id="KW-1133">Transmembrane helix</keyword>
<evidence type="ECO:0000259" key="7">
    <source>
        <dbReference type="Pfam" id="PF01578"/>
    </source>
</evidence>
<reference evidence="8" key="1">
    <citation type="submission" date="2022-01" db="EMBL/GenBank/DDBJ databases">
        <title>Genome-Based Taxonomic Classification of the Phylum Actinobacteria.</title>
        <authorList>
            <person name="Gao Y."/>
        </authorList>
    </citation>
    <scope>NUCLEOTIDE SEQUENCE</scope>
    <source>
        <strain evidence="8">KLBMP 8922</strain>
    </source>
</reference>
<keyword evidence="2 6" id="KW-0812">Transmembrane</keyword>
<dbReference type="EMBL" id="JAKFHA010000011">
    <property type="protein sequence ID" value="MCF2529507.1"/>
    <property type="molecule type" value="Genomic_DNA"/>
</dbReference>
<keyword evidence="9" id="KW-1185">Reference proteome</keyword>
<dbReference type="Pfam" id="PF01578">
    <property type="entry name" value="Cytochrom_C_asm"/>
    <property type="match status" value="1"/>
</dbReference>
<organism evidence="8 9">
    <name type="scientific">Yinghuangia soli</name>
    <dbReference type="NCBI Taxonomy" id="2908204"/>
    <lineage>
        <taxon>Bacteria</taxon>
        <taxon>Bacillati</taxon>
        <taxon>Actinomycetota</taxon>
        <taxon>Actinomycetes</taxon>
        <taxon>Kitasatosporales</taxon>
        <taxon>Streptomycetaceae</taxon>
        <taxon>Yinghuangia</taxon>
    </lineage>
</organism>
<evidence type="ECO:0000313" key="9">
    <source>
        <dbReference type="Proteomes" id="UP001165378"/>
    </source>
</evidence>
<evidence type="ECO:0000256" key="3">
    <source>
        <dbReference type="ARBA" id="ARBA00022748"/>
    </source>
</evidence>
<feature type="transmembrane region" description="Helical" evidence="6">
    <location>
        <begin position="331"/>
        <end position="352"/>
    </location>
</feature>
<proteinExistence type="predicted"/>
<sequence>MYSAIAIYTLAFFAFCAEWVFGGRSRVAQQSAALDEVPVEVPAQAAAPVAPAATLAAAFGSAEPAAGAAGGGSVALAERPVVVVRDAGHDGDAADDGGDVTGGDERSDRFGRIAVSLTVLAFLLHAGTLLARGFAVKRAPWGNMYEFSASVALMVVAAFLILLTRRPVRWLGIFVLLPVITTLGVAVTVLYTDTQQLVPALHSYWLWIHVSTAIVSFGALHIGALASILYLMKDSYQKRMRAEDPKRRPWDTVMERIPTPASLDKTAYRVNALIFPLWTFAVVAGAVWAENAWGRYWGWDPKETWSFITWVAYAAYLHARATGGWKGRNAAYLSLLAFACFLFNYYGVNMFINGLHSYSGV</sequence>
<feature type="transmembrane region" description="Helical" evidence="6">
    <location>
        <begin position="304"/>
        <end position="319"/>
    </location>
</feature>
<feature type="transmembrane region" description="Helical" evidence="6">
    <location>
        <begin position="147"/>
        <end position="163"/>
    </location>
</feature>
<accession>A0AA41Q1L0</accession>
<feature type="transmembrane region" description="Helical" evidence="6">
    <location>
        <begin position="6"/>
        <end position="22"/>
    </location>
</feature>
<feature type="domain" description="Cytochrome c assembly protein" evidence="7">
    <location>
        <begin position="141"/>
        <end position="356"/>
    </location>
</feature>
<dbReference type="GO" id="GO:0020037">
    <property type="term" value="F:heme binding"/>
    <property type="evidence" value="ECO:0007669"/>
    <property type="project" value="InterPro"/>
</dbReference>
<evidence type="ECO:0000256" key="1">
    <source>
        <dbReference type="ARBA" id="ARBA00004141"/>
    </source>
</evidence>
<feature type="transmembrane region" description="Helical" evidence="6">
    <location>
        <begin position="270"/>
        <end position="289"/>
    </location>
</feature>
<protein>
    <submittedName>
        <fullName evidence="8">C-type cytochrome biogenesis protein CcsB</fullName>
    </submittedName>
</protein>
<dbReference type="InterPro" id="IPR045062">
    <property type="entry name" value="Cyt_c_biogenesis_CcsA/CcmC"/>
</dbReference>
<keyword evidence="3" id="KW-0201">Cytochrome c-type biogenesis</keyword>
<name>A0AA41Q1L0_9ACTN</name>
<dbReference type="RefSeq" id="WP_235053929.1">
    <property type="nucleotide sequence ID" value="NZ_JAKFHA010000011.1"/>
</dbReference>
<dbReference type="InterPro" id="IPR002541">
    <property type="entry name" value="Cyt_c_assembly"/>
</dbReference>
<comment type="subcellular location">
    <subcellularLocation>
        <location evidence="1">Membrane</location>
        <topology evidence="1">Multi-pass membrane protein</topology>
    </subcellularLocation>
</comment>
<evidence type="ECO:0000256" key="5">
    <source>
        <dbReference type="ARBA" id="ARBA00023136"/>
    </source>
</evidence>
<dbReference type="Proteomes" id="UP001165378">
    <property type="component" value="Unassembled WGS sequence"/>
</dbReference>
<evidence type="ECO:0000256" key="6">
    <source>
        <dbReference type="SAM" id="Phobius"/>
    </source>
</evidence>
<dbReference type="GO" id="GO:0005886">
    <property type="term" value="C:plasma membrane"/>
    <property type="evidence" value="ECO:0007669"/>
    <property type="project" value="TreeGrafter"/>
</dbReference>
<feature type="transmembrane region" description="Helical" evidence="6">
    <location>
        <begin position="113"/>
        <end position="135"/>
    </location>
</feature>
<evidence type="ECO:0000313" key="8">
    <source>
        <dbReference type="EMBL" id="MCF2529507.1"/>
    </source>
</evidence>
<evidence type="ECO:0000256" key="2">
    <source>
        <dbReference type="ARBA" id="ARBA00022692"/>
    </source>
</evidence>
<evidence type="ECO:0000256" key="4">
    <source>
        <dbReference type="ARBA" id="ARBA00022989"/>
    </source>
</evidence>
<dbReference type="NCBIfam" id="TIGR03144">
    <property type="entry name" value="cytochr_II_ccsB"/>
    <property type="match status" value="1"/>
</dbReference>
<gene>
    <name evidence="8" type="primary">ccsB</name>
    <name evidence="8" type="ORF">LZ495_20125</name>
</gene>
<feature type="transmembrane region" description="Helical" evidence="6">
    <location>
        <begin position="170"/>
        <end position="192"/>
    </location>
</feature>
<dbReference type="PANTHER" id="PTHR30071">
    <property type="entry name" value="HEME EXPORTER PROTEIN C"/>
    <property type="match status" value="1"/>
</dbReference>
<keyword evidence="5 6" id="KW-0472">Membrane</keyword>
<feature type="transmembrane region" description="Helical" evidence="6">
    <location>
        <begin position="204"/>
        <end position="231"/>
    </location>
</feature>